<dbReference type="AlphaFoldDB" id="A0AA85JX07"/>
<dbReference type="PANTHER" id="PTHR11108:SF1">
    <property type="entry name" value="FERROCHELATASE, MITOCHONDRIAL"/>
    <property type="match status" value="1"/>
</dbReference>
<dbReference type="EC" id="4.98.1.1" evidence="8"/>
<keyword evidence="8" id="KW-0472">Membrane</keyword>
<dbReference type="GO" id="GO:0005743">
    <property type="term" value="C:mitochondrial inner membrane"/>
    <property type="evidence" value="ECO:0007669"/>
    <property type="project" value="UniProtKB-SubCell"/>
</dbReference>
<dbReference type="HAMAP" id="MF_00323">
    <property type="entry name" value="Ferrochelatase"/>
    <property type="match status" value="1"/>
</dbReference>
<dbReference type="SUPFAM" id="SSF53800">
    <property type="entry name" value="Chelatase"/>
    <property type="match status" value="1"/>
</dbReference>
<dbReference type="Gene3D" id="3.40.50.1400">
    <property type="match status" value="2"/>
</dbReference>
<proteinExistence type="inferred from homology"/>
<dbReference type="InterPro" id="IPR019772">
    <property type="entry name" value="Ferrochelatase_AS"/>
</dbReference>
<dbReference type="PROSITE" id="PS00534">
    <property type="entry name" value="FERROCHELATASE"/>
    <property type="match status" value="1"/>
</dbReference>
<accession>A0AA85JX07</accession>
<dbReference type="NCBIfam" id="TIGR00109">
    <property type="entry name" value="hemH"/>
    <property type="match status" value="1"/>
</dbReference>
<keyword evidence="8" id="KW-0496">Mitochondrion</keyword>
<dbReference type="InterPro" id="IPR033659">
    <property type="entry name" value="Ferrochelatase_N"/>
</dbReference>
<evidence type="ECO:0000256" key="4">
    <source>
        <dbReference type="ARBA" id="ARBA00023133"/>
    </source>
</evidence>
<sequence length="423" mass="48281">MLTPHELFVSCIRKGCQMWDFRKFSQKVKTGVMLLNMGGPQTTKDVYPFLTRLFSDKEIIHMPFQDTLARFVAWRRSPKIERQYSQIGGGSPILHWTKVQGEMMTKHLDAISPETAPHKFYVAFRYAHPLVESCVNEMERDGVERAVAFSQYPQYSCTTSGSSFNAIVRHYMNKETSFNGVESVELPPVLNNTPGPVWSFIDRWPVLPHLINSFANKILQELNSIEDETVRAKTVLLFSAHSIPMSVVNRGDPYPQEVSATVHEIMRRLNFSWPYRLIWQSKVGPVAWLGPSTKDTLQGLSRLGYRHVLLIPVAFIQDHIETLYEMDVEYCTEVASEVGMVSVRRSKSLNDDPIFIQGLGELVAKHIRRGDPCTKQFMLRCPMCTNPSCGNTRTFIAAQKERVHDWTVSHLHNSQTSPLVECS</sequence>
<comment type="subcellular location">
    <subcellularLocation>
        <location evidence="8">Mitochondrion inner membrane</location>
    </subcellularLocation>
</comment>
<evidence type="ECO:0000313" key="9">
    <source>
        <dbReference type="Proteomes" id="UP000050795"/>
    </source>
</evidence>
<organism evidence="9 10">
    <name type="scientific">Trichobilharzia regenti</name>
    <name type="common">Nasal bird schistosome</name>
    <dbReference type="NCBI Taxonomy" id="157069"/>
    <lineage>
        <taxon>Eukaryota</taxon>
        <taxon>Metazoa</taxon>
        <taxon>Spiralia</taxon>
        <taxon>Lophotrochozoa</taxon>
        <taxon>Platyhelminthes</taxon>
        <taxon>Trematoda</taxon>
        <taxon>Digenea</taxon>
        <taxon>Strigeidida</taxon>
        <taxon>Schistosomatoidea</taxon>
        <taxon>Schistosomatidae</taxon>
        <taxon>Trichobilharzia</taxon>
    </lineage>
</organism>
<evidence type="ECO:0000313" key="10">
    <source>
        <dbReference type="WBParaSite" id="TREG1_47030.1"/>
    </source>
</evidence>
<comment type="catalytic activity">
    <reaction evidence="7">
        <text>heme b + 2 H(+) = protoporphyrin IX + Fe(2+)</text>
        <dbReference type="Rhea" id="RHEA:22584"/>
        <dbReference type="ChEBI" id="CHEBI:15378"/>
        <dbReference type="ChEBI" id="CHEBI:29033"/>
        <dbReference type="ChEBI" id="CHEBI:57306"/>
        <dbReference type="ChEBI" id="CHEBI:60344"/>
        <dbReference type="EC" id="4.98.1.1"/>
    </reaction>
    <physiologicalReaction direction="right-to-left" evidence="7">
        <dbReference type="Rhea" id="RHEA:22586"/>
    </physiologicalReaction>
</comment>
<dbReference type="CDD" id="cd00419">
    <property type="entry name" value="Ferrochelatase_C"/>
    <property type="match status" value="1"/>
</dbReference>
<comment type="similarity">
    <text evidence="2 8">Belongs to the ferrochelatase family.</text>
</comment>
<dbReference type="WBParaSite" id="TREG1_47030.1">
    <property type="protein sequence ID" value="TREG1_47030.1"/>
    <property type="gene ID" value="TREG1_47030"/>
</dbReference>
<evidence type="ECO:0000256" key="5">
    <source>
        <dbReference type="ARBA" id="ARBA00023239"/>
    </source>
</evidence>
<dbReference type="GO" id="GO:0004325">
    <property type="term" value="F:ferrochelatase activity"/>
    <property type="evidence" value="ECO:0007669"/>
    <property type="project" value="UniProtKB-UniRule"/>
</dbReference>
<evidence type="ECO:0000256" key="6">
    <source>
        <dbReference type="ARBA" id="ARBA00023244"/>
    </source>
</evidence>
<dbReference type="Pfam" id="PF00762">
    <property type="entry name" value="Ferrochelatase"/>
    <property type="match status" value="1"/>
</dbReference>
<keyword evidence="3 8" id="KW-0408">Iron</keyword>
<dbReference type="PANTHER" id="PTHR11108">
    <property type="entry name" value="FERROCHELATASE"/>
    <property type="match status" value="1"/>
</dbReference>
<name>A0AA85JX07_TRIRE</name>
<dbReference type="CDD" id="cd03411">
    <property type="entry name" value="Ferrochelatase_N"/>
    <property type="match status" value="1"/>
</dbReference>
<keyword evidence="6 8" id="KW-0627">Porphyrin biosynthesis</keyword>
<keyword evidence="9" id="KW-1185">Reference proteome</keyword>
<dbReference type="Proteomes" id="UP000050795">
    <property type="component" value="Unassembled WGS sequence"/>
</dbReference>
<reference evidence="10" key="2">
    <citation type="submission" date="2023-11" db="UniProtKB">
        <authorList>
            <consortium name="WormBaseParasite"/>
        </authorList>
    </citation>
    <scope>IDENTIFICATION</scope>
</reference>
<evidence type="ECO:0000256" key="2">
    <source>
        <dbReference type="ARBA" id="ARBA00007718"/>
    </source>
</evidence>
<comment type="pathway">
    <text evidence="1 8">Porphyrin-containing compound metabolism; protoheme biosynthesis; protoheme from protoporphyrin-IX: step 1/1.</text>
</comment>
<evidence type="ECO:0000256" key="8">
    <source>
        <dbReference type="RuleBase" id="RU000607"/>
    </source>
</evidence>
<keyword evidence="5 8" id="KW-0456">Lyase</keyword>
<dbReference type="InterPro" id="IPR001015">
    <property type="entry name" value="Ferrochelatase"/>
</dbReference>
<evidence type="ECO:0000256" key="3">
    <source>
        <dbReference type="ARBA" id="ARBA00023004"/>
    </source>
</evidence>
<protein>
    <recommendedName>
        <fullName evidence="8">Ferrochelatase</fullName>
        <ecNumber evidence="8">4.98.1.1</ecNumber>
    </recommendedName>
</protein>
<evidence type="ECO:0000256" key="7">
    <source>
        <dbReference type="ARBA" id="ARBA00049915"/>
    </source>
</evidence>
<evidence type="ECO:0000256" key="1">
    <source>
        <dbReference type="ARBA" id="ARBA00004943"/>
    </source>
</evidence>
<dbReference type="InterPro" id="IPR033644">
    <property type="entry name" value="Ferrochelatase_C"/>
</dbReference>
<dbReference type="GO" id="GO:0006783">
    <property type="term" value="P:heme biosynthetic process"/>
    <property type="evidence" value="ECO:0007669"/>
    <property type="project" value="UniProtKB-UniRule"/>
</dbReference>
<keyword evidence="4 8" id="KW-0350">Heme biosynthesis</keyword>
<keyword evidence="8" id="KW-0999">Mitochondrion inner membrane</keyword>
<reference evidence="9" key="1">
    <citation type="submission" date="2022-06" db="EMBL/GenBank/DDBJ databases">
        <authorList>
            <person name="Berger JAMES D."/>
            <person name="Berger JAMES D."/>
        </authorList>
    </citation>
    <scope>NUCLEOTIDE SEQUENCE [LARGE SCALE GENOMIC DNA]</scope>
</reference>
<comment type="function">
    <text evidence="8">Catalyzes the ferrous insertion into protoporphyrin IX.</text>
</comment>